<feature type="compositionally biased region" description="Polar residues" evidence="1">
    <location>
        <begin position="162"/>
        <end position="179"/>
    </location>
</feature>
<feature type="region of interest" description="Disordered" evidence="1">
    <location>
        <begin position="134"/>
        <end position="179"/>
    </location>
</feature>
<evidence type="ECO:0000313" key="2">
    <source>
        <dbReference type="EMBL" id="QVI19547.1"/>
    </source>
</evidence>
<dbReference type="Proteomes" id="UP000683310">
    <property type="component" value="Chromosome"/>
</dbReference>
<gene>
    <name evidence="2" type="ORF">KHQ06_24630</name>
</gene>
<dbReference type="EMBL" id="CP074371">
    <property type="protein sequence ID" value="QVI19547.1"/>
    <property type="molecule type" value="Genomic_DNA"/>
</dbReference>
<evidence type="ECO:0000256" key="1">
    <source>
        <dbReference type="SAM" id="MobiDB-lite"/>
    </source>
</evidence>
<evidence type="ECO:0000313" key="3">
    <source>
        <dbReference type="Proteomes" id="UP000683310"/>
    </source>
</evidence>
<protein>
    <submittedName>
        <fullName evidence="2">Uncharacterized protein</fullName>
    </submittedName>
</protein>
<name>A0ABX8CHV1_9NOCA</name>
<feature type="region of interest" description="Disordered" evidence="1">
    <location>
        <begin position="1"/>
        <end position="39"/>
    </location>
</feature>
<feature type="compositionally biased region" description="Basic and acidic residues" evidence="1">
    <location>
        <begin position="22"/>
        <end position="39"/>
    </location>
</feature>
<keyword evidence="3" id="KW-1185">Reference proteome</keyword>
<organism evidence="2 3">
    <name type="scientific">Nocardia tengchongensis</name>
    <dbReference type="NCBI Taxonomy" id="2055889"/>
    <lineage>
        <taxon>Bacteria</taxon>
        <taxon>Bacillati</taxon>
        <taxon>Actinomycetota</taxon>
        <taxon>Actinomycetes</taxon>
        <taxon>Mycobacteriales</taxon>
        <taxon>Nocardiaceae</taxon>
        <taxon>Nocardia</taxon>
    </lineage>
</organism>
<dbReference type="RefSeq" id="WP_213555579.1">
    <property type="nucleotide sequence ID" value="NZ_JBHZDI010000038.1"/>
</dbReference>
<accession>A0ABX8CHV1</accession>
<proteinExistence type="predicted"/>
<sequence length="179" mass="19762">MTESPRPRRRRPRGQDSPELVARLERSHQRSLERRAAATEREKTITRAVGDYLTAWQAISAVEDRRDRDVAALREQIDAVLARAASDITTYEQAQAAAAAAVRAHVQSDEELADLLEITVKRARQLLAVWRTADTEPLPASATPHPRTPQARKLAAPRNLSADAQSNREAAPGSTSDET</sequence>
<reference evidence="2 3" key="1">
    <citation type="submission" date="2021-04" db="EMBL/GenBank/DDBJ databases">
        <title>Nocardia tengchongensis.</title>
        <authorList>
            <person name="Zhuang k."/>
            <person name="Ran Y."/>
            <person name="Li W."/>
        </authorList>
    </citation>
    <scope>NUCLEOTIDE SEQUENCE [LARGE SCALE GENOMIC DNA]</scope>
    <source>
        <strain evidence="2 3">CFH S0057</strain>
    </source>
</reference>